<protein>
    <recommendedName>
        <fullName evidence="4">Secreted protein</fullName>
    </recommendedName>
</protein>
<name>A0ABM9MJW3_9MYCO</name>
<organism evidence="2 3">
    <name type="scientific">[Mycobacterium] wendilense</name>
    <dbReference type="NCBI Taxonomy" id="3064284"/>
    <lineage>
        <taxon>Bacteria</taxon>
        <taxon>Bacillati</taxon>
        <taxon>Actinomycetota</taxon>
        <taxon>Actinomycetes</taxon>
        <taxon>Mycobacteriales</taxon>
        <taxon>Mycobacteriaceae</taxon>
        <taxon>Mycolicibacter</taxon>
    </lineage>
</organism>
<feature type="chain" id="PRO_5045116156" description="Secreted protein" evidence="1">
    <location>
        <begin position="27"/>
        <end position="160"/>
    </location>
</feature>
<evidence type="ECO:0000313" key="3">
    <source>
        <dbReference type="Proteomes" id="UP001190466"/>
    </source>
</evidence>
<evidence type="ECO:0000313" key="2">
    <source>
        <dbReference type="EMBL" id="CAJ1586960.1"/>
    </source>
</evidence>
<gene>
    <name evidence="2" type="ORF">MU0050_004541</name>
</gene>
<keyword evidence="1" id="KW-0732">Signal</keyword>
<keyword evidence="3" id="KW-1185">Reference proteome</keyword>
<accession>A0ABM9MJW3</accession>
<proteinExistence type="predicted"/>
<evidence type="ECO:0000256" key="1">
    <source>
        <dbReference type="SAM" id="SignalP"/>
    </source>
</evidence>
<sequence>MITRRVALLACGALVFGGLGAAPARADEIALNGVYTAVSDGQWAKTNERFEERPALISTWTISSTCQSYLDCTGRVDSDHGWSADLTYRSGYWWVSHTVPEWLKCRDGATFPGKQGFQFWPDRSNPIALTGWDKTVGPSGACGVNRWVTIEMPFTLTPVG</sequence>
<evidence type="ECO:0008006" key="4">
    <source>
        <dbReference type="Google" id="ProtNLM"/>
    </source>
</evidence>
<dbReference type="EMBL" id="OY726395">
    <property type="protein sequence ID" value="CAJ1586960.1"/>
    <property type="molecule type" value="Genomic_DNA"/>
</dbReference>
<dbReference type="RefSeq" id="WP_316512808.1">
    <property type="nucleotide sequence ID" value="NZ_OY726395.1"/>
</dbReference>
<feature type="signal peptide" evidence="1">
    <location>
        <begin position="1"/>
        <end position="26"/>
    </location>
</feature>
<reference evidence="2 3" key="1">
    <citation type="submission" date="2023-08" db="EMBL/GenBank/DDBJ databases">
        <authorList>
            <person name="Folkvardsen B D."/>
            <person name="Norman A."/>
        </authorList>
    </citation>
    <scope>NUCLEOTIDE SEQUENCE [LARGE SCALE GENOMIC DNA]</scope>
    <source>
        <strain evidence="2 3">Mu0050</strain>
    </source>
</reference>
<dbReference type="Proteomes" id="UP001190466">
    <property type="component" value="Chromosome"/>
</dbReference>